<feature type="repeat" description="PPR" evidence="2">
    <location>
        <begin position="599"/>
        <end position="633"/>
    </location>
</feature>
<dbReference type="FunFam" id="1.25.40.10:FF:000031">
    <property type="entry name" value="Pentatricopeptide repeat-containing protein mitochondrial"/>
    <property type="match status" value="1"/>
</dbReference>
<dbReference type="OrthoDB" id="1891906at2759"/>
<dbReference type="PANTHER" id="PTHR47926">
    <property type="entry name" value="PENTATRICOPEPTIDE REPEAT-CONTAINING PROTEIN"/>
    <property type="match status" value="1"/>
</dbReference>
<dbReference type="PROSITE" id="PS51375">
    <property type="entry name" value="PPR"/>
    <property type="match status" value="4"/>
</dbReference>
<feature type="compositionally biased region" description="Basic residues" evidence="3">
    <location>
        <begin position="44"/>
        <end position="72"/>
    </location>
</feature>
<dbReference type="PANTHER" id="PTHR47926:SF354">
    <property type="entry name" value="REPEAT (PPR-LIKE) SUPERFAMILY PROTEIN, PUTATIVE-RELATED"/>
    <property type="match status" value="1"/>
</dbReference>
<dbReference type="GO" id="GO:0009451">
    <property type="term" value="P:RNA modification"/>
    <property type="evidence" value="ECO:0000318"/>
    <property type="project" value="GO_Central"/>
</dbReference>
<dbReference type="InParanoid" id="A0A6P9F7Y3"/>
<feature type="repeat" description="PPR" evidence="2">
    <location>
        <begin position="498"/>
        <end position="532"/>
    </location>
</feature>
<sequence>MEGTISCTLPLHLHTFRPNPFTNYNNDSRHYFKTRASRKSPPIHTHKPRRPSTHPHHRYNKRSSRFPTRKRPQPFATEDGFPDSLPLHTKNPHAIYKDIQRFAWKNKLEKALAILDYLDQEGIPVNPTTFSSLIASCVRTRSLAEGKQVHTYIRINGLENNEFLRTKLVNMYMACGSVDDAQQLFDECSSKNVYSWNALLRGTVILGKRRYGDVLTTYTQMRELGVGLNVYTFSSVIKSFAGASALWQGLKTHALLIKNGLVGSSVLQTSLIDMYFKCGKIKLACRVFQEIYERDVVVWGAMIAGFTHNRLQREALEYVRRMVNEGIKPNSVILTTILPAIGEVRAHKLGREAHAYVVKTKSYSRQIFIQSALIDMYCKCGDVGSGRRVFYGSTERNTICWTALMSGYASNGRLEQAVRSIVWMQQEGFRPDVVTIATVLPICAELRALKQGKEVHAFALKNWFLPNVSIVSSLMIMYSKCGILEYSAKLFDGMEWRNVILWTAMIDTYREHGYLNEAFGVFRSMQLSKHRPDSVTMARILSVCGEAKTLKLGKEAHGQVVKKNFESIHFVSAAVVKMYGCCGEVDRAKLAFDTIPVKGSMTWTAIIEAYAYNDRFQDAMDLFDEMRSGGSTPNDFTFRVVLSICDQAGLVDEACQIFNLMQHRYKIKALEEHYSVIIGLLTRFGRIEDAQRFLQMSSSSS</sequence>
<dbReference type="InterPro" id="IPR011990">
    <property type="entry name" value="TPR-like_helical_dom_sf"/>
</dbReference>
<dbReference type="GeneID" id="118349592"/>
<feature type="repeat" description="PPR" evidence="2">
    <location>
        <begin position="397"/>
        <end position="431"/>
    </location>
</feature>
<dbReference type="Pfam" id="PF01535">
    <property type="entry name" value="PPR"/>
    <property type="match status" value="4"/>
</dbReference>
<dbReference type="Pfam" id="PF13041">
    <property type="entry name" value="PPR_2"/>
    <property type="match status" value="2"/>
</dbReference>
<evidence type="ECO:0000256" key="1">
    <source>
        <dbReference type="ARBA" id="ARBA00022737"/>
    </source>
</evidence>
<dbReference type="NCBIfam" id="TIGR00756">
    <property type="entry name" value="PPR"/>
    <property type="match status" value="5"/>
</dbReference>
<accession>A0A6P9F7Y3</accession>
<evidence type="ECO:0000256" key="2">
    <source>
        <dbReference type="PROSITE-ProRule" id="PRU00708"/>
    </source>
</evidence>
<dbReference type="FunFam" id="1.25.40.10:FF:000285">
    <property type="entry name" value="Pentatricopeptide repeat-containing protein, chloroplastic"/>
    <property type="match status" value="1"/>
</dbReference>
<dbReference type="Proteomes" id="UP000235220">
    <property type="component" value="Chromosome 10"/>
</dbReference>
<feature type="region of interest" description="Disordered" evidence="3">
    <location>
        <begin position="35"/>
        <end position="83"/>
    </location>
</feature>
<evidence type="ECO:0000313" key="5">
    <source>
        <dbReference type="RefSeq" id="XP_035550747.1"/>
    </source>
</evidence>
<dbReference type="InterPro" id="IPR046960">
    <property type="entry name" value="PPR_At4g14850-like_plant"/>
</dbReference>
<protein>
    <submittedName>
        <fullName evidence="5">Pentatricopeptide repeat-containing protein At1g71460, chloroplastic-like</fullName>
    </submittedName>
</protein>
<keyword evidence="4" id="KW-1185">Reference proteome</keyword>
<feature type="repeat" description="PPR" evidence="2">
    <location>
        <begin position="295"/>
        <end position="329"/>
    </location>
</feature>
<evidence type="ECO:0000256" key="3">
    <source>
        <dbReference type="SAM" id="MobiDB-lite"/>
    </source>
</evidence>
<dbReference type="InterPro" id="IPR002885">
    <property type="entry name" value="PPR_rpt"/>
</dbReference>
<dbReference type="FunFam" id="1.25.40.10:FF:001058">
    <property type="entry name" value="Pentatricopeptide repeat-containing protein chloroplastic"/>
    <property type="match status" value="1"/>
</dbReference>
<evidence type="ECO:0000313" key="4">
    <source>
        <dbReference type="Proteomes" id="UP000235220"/>
    </source>
</evidence>
<dbReference type="GO" id="GO:0003723">
    <property type="term" value="F:RNA binding"/>
    <property type="evidence" value="ECO:0007669"/>
    <property type="project" value="InterPro"/>
</dbReference>
<name>A0A6P9F7Y3_JUGRE</name>
<dbReference type="Gene3D" id="1.25.40.10">
    <property type="entry name" value="Tetratricopeptide repeat domain"/>
    <property type="match status" value="5"/>
</dbReference>
<dbReference type="FunCoup" id="A0A6P9F7Y3">
    <property type="interactions" value="711"/>
</dbReference>
<gene>
    <name evidence="5" type="primary">LOC118349592</name>
</gene>
<organism evidence="4 5">
    <name type="scientific">Juglans regia</name>
    <name type="common">English walnut</name>
    <dbReference type="NCBI Taxonomy" id="51240"/>
    <lineage>
        <taxon>Eukaryota</taxon>
        <taxon>Viridiplantae</taxon>
        <taxon>Streptophyta</taxon>
        <taxon>Embryophyta</taxon>
        <taxon>Tracheophyta</taxon>
        <taxon>Spermatophyta</taxon>
        <taxon>Magnoliopsida</taxon>
        <taxon>eudicotyledons</taxon>
        <taxon>Gunneridae</taxon>
        <taxon>Pentapetalae</taxon>
        <taxon>rosids</taxon>
        <taxon>fabids</taxon>
        <taxon>Fagales</taxon>
        <taxon>Juglandaceae</taxon>
        <taxon>Juglans</taxon>
    </lineage>
</organism>
<dbReference type="FunFam" id="1.25.40.10:FF:000073">
    <property type="entry name" value="Pentatricopeptide repeat-containing protein chloroplastic"/>
    <property type="match status" value="1"/>
</dbReference>
<keyword evidence="1" id="KW-0677">Repeat</keyword>
<reference evidence="5" key="1">
    <citation type="submission" date="2025-08" db="UniProtKB">
        <authorList>
            <consortium name="RefSeq"/>
        </authorList>
    </citation>
    <scope>IDENTIFICATION</scope>
    <source>
        <tissue evidence="5">Leaves</tissue>
    </source>
</reference>
<dbReference type="RefSeq" id="XP_035550747.1">
    <property type="nucleotide sequence ID" value="XM_035694854.1"/>
</dbReference>
<dbReference type="KEGG" id="jre:118349592"/>
<dbReference type="AlphaFoldDB" id="A0A6P9F7Y3"/>
<proteinExistence type="predicted"/>